<dbReference type="PANTHER" id="PTHR11538:SF41">
    <property type="entry name" value="PHENYLALANINE--TRNA LIGASE, MITOCHONDRIAL"/>
    <property type="match status" value="1"/>
</dbReference>
<reference evidence="18 19" key="1">
    <citation type="journal article" date="2014" name="BMC Genomics">
        <title>Comparative genomics of the major fungal agents of human and animal Sporotrichosis: Sporothrix schenckii and Sporothrix brasiliensis.</title>
        <authorList>
            <person name="Teixeira M.M."/>
            <person name="de Almeida L.G."/>
            <person name="Kubitschek-Barreira P."/>
            <person name="Alves F.L."/>
            <person name="Kioshima E.S."/>
            <person name="Abadio A.K."/>
            <person name="Fernandes L."/>
            <person name="Derengowski L.S."/>
            <person name="Ferreira K.S."/>
            <person name="Souza R.C."/>
            <person name="Ruiz J.C."/>
            <person name="de Andrade N.C."/>
            <person name="Paes H.C."/>
            <person name="Nicola A.M."/>
            <person name="Albuquerque P."/>
            <person name="Gerber A.L."/>
            <person name="Martins V.P."/>
            <person name="Peconick L.D."/>
            <person name="Neto A.V."/>
            <person name="Chaucanez C.B."/>
            <person name="Silva P.A."/>
            <person name="Cunha O.L."/>
            <person name="de Oliveira F.F."/>
            <person name="dos Santos T.C."/>
            <person name="Barros A.L."/>
            <person name="Soares M.A."/>
            <person name="de Oliveira L.M."/>
            <person name="Marini M.M."/>
            <person name="Villalobos-Duno H."/>
            <person name="Cunha M.M."/>
            <person name="de Hoog S."/>
            <person name="da Silveira J.F."/>
            <person name="Henrissat B."/>
            <person name="Nino-Vega G.A."/>
            <person name="Cisalpino P.S."/>
            <person name="Mora-Montes H.M."/>
            <person name="Almeida S.R."/>
            <person name="Stajich J.E."/>
            <person name="Lopes-Bezerra L.M."/>
            <person name="Vasconcelos A.T."/>
            <person name="Felipe M.S."/>
        </authorList>
    </citation>
    <scope>NUCLEOTIDE SEQUENCE [LARGE SCALE GENOMIC DNA]</scope>
    <source>
        <strain evidence="18 19">1099-18</strain>
    </source>
</reference>
<sequence length="516" mass="57738">MAAAAIRMPRPMALAAARSLSTAPVLTRQCFLRSPSAHLFSTTVLRFSSSSTSSSSSPAPPPSVEIDGHKYNTDKWFNTPANVVAAASRRLHMQEDHPVAITRQIIESRFPAPTFRYVNSLHPVVSTFQNFDSLGFPADHPGRARSDTYYINEDTLLRTHTSAHELETFRANASPGFLLSADVYRRDEVDRTHYPVFHQMEGARVWDRRTDADKNGDLTAAILADLETLPRHGIAVEDPDPPFHDERNPRQAQHSPSEVEALGRHLKRSLELMVVEVFTRAKKAAVAARSETSQAASASASESATPASSDEPLRMRWVEAYFPFTSPSWELEVYYEGDWLEVLGCGISKHSILDAAGVPSQMAWAFGIGLDRIAMLLFQITDIRLFWSQDERFLSQFRGVSADLDRLRQFVPFSKYPECYKDVSFWVAEADAADANAGSPGLHSNDVMEVIRSVAGDVVEDVKLIDDFTHPKTKKQSLCYRINYRSLERTLTNAETNRLHDEVTDALVQRLGVEIR</sequence>
<dbReference type="GO" id="GO:0005524">
    <property type="term" value="F:ATP binding"/>
    <property type="evidence" value="ECO:0007669"/>
    <property type="project" value="UniProtKB-KW"/>
</dbReference>
<dbReference type="SMART" id="SM00896">
    <property type="entry name" value="FDX-ACB"/>
    <property type="match status" value="1"/>
</dbReference>
<feature type="compositionally biased region" description="Low complexity" evidence="15">
    <location>
        <begin position="48"/>
        <end position="57"/>
    </location>
</feature>
<reference evidence="18 19" key="2">
    <citation type="journal article" date="2015" name="Eukaryot. Cell">
        <title>Asexual propagation of a virulent clone complex in a human and feline outbreak of sporotrichosis.</title>
        <authorList>
            <person name="Teixeira Mde M."/>
            <person name="Rodrigues A.M."/>
            <person name="Tsui C.K."/>
            <person name="de Almeida L.G."/>
            <person name="Van Diepeningen A.D."/>
            <person name="van den Ende B.G."/>
            <person name="Fernandes G.F."/>
            <person name="Kano R."/>
            <person name="Hamelin R.C."/>
            <person name="Lopes-Bezerra L.M."/>
            <person name="Vasconcelos A.T."/>
            <person name="de Hoog S."/>
            <person name="de Camargo Z.P."/>
            <person name="Felipe M.S."/>
        </authorList>
    </citation>
    <scope>NUCLEOTIDE SEQUENCE [LARGE SCALE GENOMIC DNA]</scope>
    <source>
        <strain evidence="18 19">1099-18</strain>
    </source>
</reference>
<accession>A0A0F2MBM5</accession>
<dbReference type="EC" id="6.1.1.20" evidence="3"/>
<dbReference type="RefSeq" id="XP_016589779.1">
    <property type="nucleotide sequence ID" value="XM_016728588.1"/>
</dbReference>
<keyword evidence="10 18" id="KW-0030">Aminoacyl-tRNA synthetase</keyword>
<keyword evidence="6" id="KW-0067">ATP-binding</keyword>
<dbReference type="Proteomes" id="UP000033710">
    <property type="component" value="Unassembled WGS sequence"/>
</dbReference>
<dbReference type="Gene3D" id="3.30.930.10">
    <property type="entry name" value="Bira Bifunctional Protein, Domain 2"/>
    <property type="match status" value="1"/>
</dbReference>
<dbReference type="InterPro" id="IPR004530">
    <property type="entry name" value="Phe-tRNA-synth_IIc_mito"/>
</dbReference>
<dbReference type="FunFam" id="3.30.930.10:FF:000053">
    <property type="entry name" value="Phenylalanyl-tRNA synthetase mitochondrial"/>
    <property type="match status" value="1"/>
</dbReference>
<dbReference type="GO" id="GO:0000049">
    <property type="term" value="F:tRNA binding"/>
    <property type="evidence" value="ECO:0007669"/>
    <property type="project" value="InterPro"/>
</dbReference>
<keyword evidence="4" id="KW-0436">Ligase</keyword>
<evidence type="ECO:0000256" key="10">
    <source>
        <dbReference type="ARBA" id="ARBA00023146"/>
    </source>
</evidence>
<dbReference type="FunFam" id="3.30.70.380:FF:000002">
    <property type="entry name" value="phenylalanine--tRNA ligase, mitochondrial"/>
    <property type="match status" value="1"/>
</dbReference>
<dbReference type="AlphaFoldDB" id="A0A0F2MBM5"/>
<evidence type="ECO:0000256" key="8">
    <source>
        <dbReference type="ARBA" id="ARBA00022946"/>
    </source>
</evidence>
<evidence type="ECO:0000256" key="11">
    <source>
        <dbReference type="ARBA" id="ARBA00031194"/>
    </source>
</evidence>
<organism evidence="18 19">
    <name type="scientific">Sporothrix schenckii 1099-18</name>
    <dbReference type="NCBI Taxonomy" id="1397361"/>
    <lineage>
        <taxon>Eukaryota</taxon>
        <taxon>Fungi</taxon>
        <taxon>Dikarya</taxon>
        <taxon>Ascomycota</taxon>
        <taxon>Pezizomycotina</taxon>
        <taxon>Sordariomycetes</taxon>
        <taxon>Sordariomycetidae</taxon>
        <taxon>Ophiostomatales</taxon>
        <taxon>Ophiostomataceae</taxon>
        <taxon>Sporothrix</taxon>
    </lineage>
</organism>
<evidence type="ECO:0000256" key="14">
    <source>
        <dbReference type="ARBA" id="ARBA00073229"/>
    </source>
</evidence>
<dbReference type="CDD" id="cd00496">
    <property type="entry name" value="PheRS_alpha_core"/>
    <property type="match status" value="1"/>
</dbReference>
<evidence type="ECO:0000256" key="13">
    <source>
        <dbReference type="ARBA" id="ARBA00057761"/>
    </source>
</evidence>
<comment type="subcellular location">
    <subcellularLocation>
        <location evidence="1">Mitochondrion matrix</location>
    </subcellularLocation>
</comment>
<keyword evidence="9" id="KW-0496">Mitochondrion</keyword>
<comment type="catalytic activity">
    <reaction evidence="12">
        <text>tRNA(Phe) + L-phenylalanine + ATP = L-phenylalanyl-tRNA(Phe) + AMP + diphosphate + H(+)</text>
        <dbReference type="Rhea" id="RHEA:19413"/>
        <dbReference type="Rhea" id="RHEA-COMP:9668"/>
        <dbReference type="Rhea" id="RHEA-COMP:9699"/>
        <dbReference type="ChEBI" id="CHEBI:15378"/>
        <dbReference type="ChEBI" id="CHEBI:30616"/>
        <dbReference type="ChEBI" id="CHEBI:33019"/>
        <dbReference type="ChEBI" id="CHEBI:58095"/>
        <dbReference type="ChEBI" id="CHEBI:78442"/>
        <dbReference type="ChEBI" id="CHEBI:78531"/>
        <dbReference type="ChEBI" id="CHEBI:456215"/>
        <dbReference type="EC" id="6.1.1.20"/>
    </reaction>
</comment>
<dbReference type="KEGG" id="ssck:SPSK_01681"/>
<gene>
    <name evidence="18" type="ORF">SPSK_01681</name>
</gene>
<evidence type="ECO:0000256" key="12">
    <source>
        <dbReference type="ARBA" id="ARBA00049255"/>
    </source>
</evidence>
<dbReference type="EMBL" id="AXCR01000005">
    <property type="protein sequence ID" value="KJR87103.1"/>
    <property type="molecule type" value="Genomic_DNA"/>
</dbReference>
<feature type="region of interest" description="Disordered" evidence="15">
    <location>
        <begin position="231"/>
        <end position="261"/>
    </location>
</feature>
<proteinExistence type="inferred from homology"/>
<dbReference type="NCBIfam" id="TIGR00469">
    <property type="entry name" value="pheS_mito"/>
    <property type="match status" value="1"/>
</dbReference>
<dbReference type="OrthoDB" id="4457at2759"/>
<name>A0A0F2MBM5_SPOSC</name>
<evidence type="ECO:0000256" key="5">
    <source>
        <dbReference type="ARBA" id="ARBA00022741"/>
    </source>
</evidence>
<feature type="region of interest" description="Disordered" evidence="15">
    <location>
        <begin position="48"/>
        <end position="67"/>
    </location>
</feature>
<keyword evidence="5" id="KW-0547">Nucleotide-binding</keyword>
<comment type="function">
    <text evidence="13">Is responsible for the charging of tRNA(Phe) with phenylalanine in mitochondrial translation.</text>
</comment>
<dbReference type="InterPro" id="IPR002319">
    <property type="entry name" value="Phenylalanyl-tRNA_Synthase"/>
</dbReference>
<dbReference type="GeneID" id="27663865"/>
<dbReference type="PANTHER" id="PTHR11538">
    <property type="entry name" value="PHENYLALANYL-TRNA SYNTHETASE"/>
    <property type="match status" value="1"/>
</dbReference>
<keyword evidence="8" id="KW-0809">Transit peptide</keyword>
<dbReference type="SUPFAM" id="SSF54991">
    <property type="entry name" value="Anticodon-binding domain of PheRS"/>
    <property type="match status" value="1"/>
</dbReference>
<dbReference type="PROSITE" id="PS50862">
    <property type="entry name" value="AA_TRNA_LIGASE_II"/>
    <property type="match status" value="1"/>
</dbReference>
<dbReference type="Gene3D" id="3.30.70.380">
    <property type="entry name" value="Ferrodoxin-fold anticodon-binding domain"/>
    <property type="match status" value="1"/>
</dbReference>
<evidence type="ECO:0000256" key="4">
    <source>
        <dbReference type="ARBA" id="ARBA00022598"/>
    </source>
</evidence>
<evidence type="ECO:0000256" key="6">
    <source>
        <dbReference type="ARBA" id="ARBA00022840"/>
    </source>
</evidence>
<feature type="domain" description="FDX-ACB" evidence="17">
    <location>
        <begin position="414"/>
        <end position="516"/>
    </location>
</feature>
<protein>
    <recommendedName>
        <fullName evidence="14">Phenylalanine--tRNA ligase, mitochondrial</fullName>
        <ecNumber evidence="3">6.1.1.20</ecNumber>
    </recommendedName>
    <alternativeName>
        <fullName evidence="11">Phenylalanyl-tRNA synthetase</fullName>
    </alternativeName>
</protein>
<dbReference type="InterPro" id="IPR036690">
    <property type="entry name" value="Fdx_antiC-bd_sf"/>
</dbReference>
<evidence type="ECO:0000313" key="19">
    <source>
        <dbReference type="Proteomes" id="UP000033710"/>
    </source>
</evidence>
<evidence type="ECO:0000256" key="3">
    <source>
        <dbReference type="ARBA" id="ARBA00012814"/>
    </source>
</evidence>
<dbReference type="GO" id="GO:0006432">
    <property type="term" value="P:phenylalanyl-tRNA aminoacylation"/>
    <property type="evidence" value="ECO:0007669"/>
    <property type="project" value="InterPro"/>
</dbReference>
<dbReference type="InterPro" id="IPR005121">
    <property type="entry name" value="Fdx_antiC-bd"/>
</dbReference>
<comment type="caution">
    <text evidence="18">The sequence shown here is derived from an EMBL/GenBank/DDBJ whole genome shotgun (WGS) entry which is preliminary data.</text>
</comment>
<dbReference type="GO" id="GO:0004826">
    <property type="term" value="F:phenylalanine-tRNA ligase activity"/>
    <property type="evidence" value="ECO:0007669"/>
    <property type="project" value="UniProtKB-EC"/>
</dbReference>
<dbReference type="GO" id="GO:0005759">
    <property type="term" value="C:mitochondrial matrix"/>
    <property type="evidence" value="ECO:0007669"/>
    <property type="project" value="UniProtKB-SubCell"/>
</dbReference>
<dbReference type="SUPFAM" id="SSF55681">
    <property type="entry name" value="Class II aaRS and biotin synthetases"/>
    <property type="match status" value="1"/>
</dbReference>
<dbReference type="PROSITE" id="PS51447">
    <property type="entry name" value="FDX_ACB"/>
    <property type="match status" value="1"/>
</dbReference>
<evidence type="ECO:0000313" key="18">
    <source>
        <dbReference type="EMBL" id="KJR87103.1"/>
    </source>
</evidence>
<evidence type="ECO:0000256" key="7">
    <source>
        <dbReference type="ARBA" id="ARBA00022917"/>
    </source>
</evidence>
<evidence type="ECO:0000256" key="15">
    <source>
        <dbReference type="SAM" id="MobiDB-lite"/>
    </source>
</evidence>
<dbReference type="Pfam" id="PF01409">
    <property type="entry name" value="tRNA-synt_2d"/>
    <property type="match status" value="2"/>
</dbReference>
<dbReference type="Pfam" id="PF03147">
    <property type="entry name" value="FDX-ACB"/>
    <property type="match status" value="1"/>
</dbReference>
<evidence type="ECO:0000256" key="1">
    <source>
        <dbReference type="ARBA" id="ARBA00004305"/>
    </source>
</evidence>
<evidence type="ECO:0000256" key="9">
    <source>
        <dbReference type="ARBA" id="ARBA00023128"/>
    </source>
</evidence>
<dbReference type="VEuPathDB" id="FungiDB:SPSK_01681"/>
<comment type="similarity">
    <text evidence="2">Belongs to the class-II aminoacyl-tRNA synthetase family.</text>
</comment>
<feature type="domain" description="Aminoacyl-transfer RNA synthetases class-II family profile" evidence="16">
    <location>
        <begin position="181"/>
        <end position="412"/>
    </location>
</feature>
<evidence type="ECO:0000256" key="2">
    <source>
        <dbReference type="ARBA" id="ARBA00008226"/>
    </source>
</evidence>
<evidence type="ECO:0000259" key="17">
    <source>
        <dbReference type="PROSITE" id="PS51447"/>
    </source>
</evidence>
<dbReference type="InterPro" id="IPR045864">
    <property type="entry name" value="aa-tRNA-synth_II/BPL/LPL"/>
</dbReference>
<keyword evidence="7" id="KW-0648">Protein biosynthesis</keyword>
<evidence type="ECO:0000259" key="16">
    <source>
        <dbReference type="PROSITE" id="PS50862"/>
    </source>
</evidence>
<dbReference type="InterPro" id="IPR006195">
    <property type="entry name" value="aa-tRNA-synth_II"/>
</dbReference>